<dbReference type="FunFam" id="1.20.5.170:FF:000020">
    <property type="entry name" value="BZIP transcription factor"/>
    <property type="match status" value="1"/>
</dbReference>
<feature type="coiled-coil region" evidence="6">
    <location>
        <begin position="110"/>
        <end position="144"/>
    </location>
</feature>
<organism evidence="8 9">
    <name type="scientific">Citrus x changshan-huyou</name>
    <dbReference type="NCBI Taxonomy" id="2935761"/>
    <lineage>
        <taxon>Eukaryota</taxon>
        <taxon>Viridiplantae</taxon>
        <taxon>Streptophyta</taxon>
        <taxon>Embryophyta</taxon>
        <taxon>Tracheophyta</taxon>
        <taxon>Spermatophyta</taxon>
        <taxon>Magnoliopsida</taxon>
        <taxon>eudicotyledons</taxon>
        <taxon>Gunneridae</taxon>
        <taxon>Pentapetalae</taxon>
        <taxon>rosids</taxon>
        <taxon>malvids</taxon>
        <taxon>Sapindales</taxon>
        <taxon>Rutaceae</taxon>
        <taxon>Aurantioideae</taxon>
        <taxon>Citrus</taxon>
    </lineage>
</organism>
<dbReference type="SMART" id="SM00338">
    <property type="entry name" value="BRLZ"/>
    <property type="match status" value="1"/>
</dbReference>
<dbReference type="Pfam" id="PF00170">
    <property type="entry name" value="bZIP_1"/>
    <property type="match status" value="1"/>
</dbReference>
<dbReference type="InterPro" id="IPR044521">
    <property type="entry name" value="AtbZIP8/43"/>
</dbReference>
<comment type="caution">
    <text evidence="8">The sequence shown here is derived from an EMBL/GenBank/DDBJ whole genome shotgun (WGS) entry which is preliminary data.</text>
</comment>
<dbReference type="PROSITE" id="PS50217">
    <property type="entry name" value="BZIP"/>
    <property type="match status" value="1"/>
</dbReference>
<evidence type="ECO:0000256" key="5">
    <source>
        <dbReference type="ARBA" id="ARBA00023242"/>
    </source>
</evidence>
<sequence>MGTYEIKDPNLVPLCHAHKTHASSTHFSNLQHMELASNCTVTQANPAQNPEWSSNFSGRFLSNSQFHVPVHIFSPNTSVSPRSGSALDEARETPASIINEKRLKRVISNRESARRSRMRKKKLIEELQAQVNHVQTVNHQLSEKLISLLESNHQIVQENSQLKEKVSSLQLVISDLLAPLRGLEEVNGNMNRPRAEASSLSIHQ</sequence>
<keyword evidence="5" id="KW-0539">Nucleus</keyword>
<dbReference type="CDD" id="cd14702">
    <property type="entry name" value="bZIP_plant_GBF1"/>
    <property type="match status" value="1"/>
</dbReference>
<evidence type="ECO:0000256" key="6">
    <source>
        <dbReference type="SAM" id="Coils"/>
    </source>
</evidence>
<dbReference type="InterPro" id="IPR046347">
    <property type="entry name" value="bZIP_sf"/>
</dbReference>
<dbReference type="PANTHER" id="PTHR46324:SF7">
    <property type="entry name" value="BASIC LEUCINE-ZIPPER 75"/>
    <property type="match status" value="1"/>
</dbReference>
<keyword evidence="9" id="KW-1185">Reference proteome</keyword>
<evidence type="ECO:0000256" key="4">
    <source>
        <dbReference type="ARBA" id="ARBA00023163"/>
    </source>
</evidence>
<dbReference type="PROSITE" id="PS00036">
    <property type="entry name" value="BZIP_BASIC"/>
    <property type="match status" value="1"/>
</dbReference>
<dbReference type="GO" id="GO:0003677">
    <property type="term" value="F:DNA binding"/>
    <property type="evidence" value="ECO:0007669"/>
    <property type="project" value="UniProtKB-KW"/>
</dbReference>
<evidence type="ECO:0000313" key="8">
    <source>
        <dbReference type="EMBL" id="KAK9198816.1"/>
    </source>
</evidence>
<dbReference type="AlphaFoldDB" id="A0AAP0QKE0"/>
<evidence type="ECO:0000256" key="1">
    <source>
        <dbReference type="ARBA" id="ARBA00004123"/>
    </source>
</evidence>
<keyword evidence="6" id="KW-0175">Coiled coil</keyword>
<dbReference type="SUPFAM" id="SSF57959">
    <property type="entry name" value="Leucine zipper domain"/>
    <property type="match status" value="1"/>
</dbReference>
<dbReference type="Proteomes" id="UP001428341">
    <property type="component" value="Unassembled WGS sequence"/>
</dbReference>
<dbReference type="GO" id="GO:0005634">
    <property type="term" value="C:nucleus"/>
    <property type="evidence" value="ECO:0007669"/>
    <property type="project" value="UniProtKB-SubCell"/>
</dbReference>
<dbReference type="InterPro" id="IPR004827">
    <property type="entry name" value="bZIP"/>
</dbReference>
<reference evidence="8 9" key="1">
    <citation type="submission" date="2024-05" db="EMBL/GenBank/DDBJ databases">
        <title>Haplotype-resolved chromosome-level genome assembly of Huyou (Citrus changshanensis).</title>
        <authorList>
            <person name="Miao C."/>
            <person name="Chen W."/>
            <person name="Wu Y."/>
            <person name="Wang L."/>
            <person name="Zhao S."/>
            <person name="Grierson D."/>
            <person name="Xu C."/>
            <person name="Chen K."/>
        </authorList>
    </citation>
    <scope>NUCLEOTIDE SEQUENCE [LARGE SCALE GENOMIC DNA]</scope>
    <source>
        <strain evidence="8">01-14</strain>
        <tissue evidence="8">Leaf</tissue>
    </source>
</reference>
<dbReference type="Gene3D" id="1.20.5.170">
    <property type="match status" value="1"/>
</dbReference>
<keyword evidence="4" id="KW-0804">Transcription</keyword>
<dbReference type="GO" id="GO:0046983">
    <property type="term" value="F:protein dimerization activity"/>
    <property type="evidence" value="ECO:0007669"/>
    <property type="project" value="UniProtKB-ARBA"/>
</dbReference>
<keyword evidence="2" id="KW-0805">Transcription regulation</keyword>
<evidence type="ECO:0000313" key="9">
    <source>
        <dbReference type="Proteomes" id="UP001428341"/>
    </source>
</evidence>
<comment type="subcellular location">
    <subcellularLocation>
        <location evidence="1">Nucleus</location>
    </subcellularLocation>
</comment>
<gene>
    <name evidence="8" type="ORF">WN944_014002</name>
</gene>
<keyword evidence="3" id="KW-0238">DNA-binding</keyword>
<dbReference type="PANTHER" id="PTHR46324">
    <property type="entry name" value="BASIC LEUCINE ZIPPER 43-RELATED"/>
    <property type="match status" value="1"/>
</dbReference>
<dbReference type="EMBL" id="JBCGBO010000005">
    <property type="protein sequence ID" value="KAK9198816.1"/>
    <property type="molecule type" value="Genomic_DNA"/>
</dbReference>
<evidence type="ECO:0000256" key="2">
    <source>
        <dbReference type="ARBA" id="ARBA00023015"/>
    </source>
</evidence>
<protein>
    <recommendedName>
        <fullName evidence="7">BZIP domain-containing protein</fullName>
    </recommendedName>
</protein>
<feature type="domain" description="BZIP" evidence="7">
    <location>
        <begin position="99"/>
        <end position="162"/>
    </location>
</feature>
<proteinExistence type="predicted"/>
<dbReference type="GO" id="GO:0003700">
    <property type="term" value="F:DNA-binding transcription factor activity"/>
    <property type="evidence" value="ECO:0007669"/>
    <property type="project" value="InterPro"/>
</dbReference>
<evidence type="ECO:0000256" key="3">
    <source>
        <dbReference type="ARBA" id="ARBA00023125"/>
    </source>
</evidence>
<dbReference type="InterPro" id="IPR045314">
    <property type="entry name" value="bZIP_plant_GBF1"/>
</dbReference>
<evidence type="ECO:0000259" key="7">
    <source>
        <dbReference type="PROSITE" id="PS50217"/>
    </source>
</evidence>
<name>A0AAP0QKE0_9ROSI</name>
<accession>A0AAP0QKE0</accession>